<dbReference type="Proteomes" id="UP000750334">
    <property type="component" value="Unassembled WGS sequence"/>
</dbReference>
<feature type="compositionally biased region" description="Polar residues" evidence="1">
    <location>
        <begin position="286"/>
        <end position="308"/>
    </location>
</feature>
<proteinExistence type="predicted"/>
<sequence length="411" mass="46576">MSEMKNSASEIAMAEKQVTAVKLSKLILTEGPIPIRAIVKGLSKDIPLFEQFSPSKQRRIITRIMSKGDIIHSVIFKKVGWGQWTAIEVPKADFETQRALTNDLNLNFIETSIKKPFLTSKEDLNETADNENALISDDDTTDNNQLVAKVNHHRNRSRRFSISLRPRSRLNSITNIDDTNLKINKNNNPTFMLGVNGKRRKSSIVLSGPIWKNNGNNFSAYSSRRNSEAALVSDNEIFNNKNNNEHSDESDMTSQEQDNHHYLPQLKQIPIANNFEFASQNNNNNPVYDSMSNSPVSDFVPNQLNKPTNHYIIKSNHLPTTKFPKNSRKNSNKESSIRSTLPSSAEFHSSGSSSDTDDEDWESIGPESLRSYHYKKPTYLLSKIPQRKHLEESHNSHQDQDIASLLLSLKS</sequence>
<dbReference type="PANTHER" id="PTHR28164">
    <property type="entry name" value="PROTEIN STB3"/>
    <property type="match status" value="1"/>
</dbReference>
<dbReference type="PANTHER" id="PTHR28164:SF1">
    <property type="entry name" value="PROTEIN STB3"/>
    <property type="match status" value="1"/>
</dbReference>
<evidence type="ECO:0000256" key="1">
    <source>
        <dbReference type="SAM" id="MobiDB-lite"/>
    </source>
</evidence>
<feature type="region of interest" description="Disordered" evidence="1">
    <location>
        <begin position="238"/>
        <end position="258"/>
    </location>
</feature>
<feature type="compositionally biased region" description="Basic and acidic residues" evidence="1">
    <location>
        <begin position="388"/>
        <end position="400"/>
    </location>
</feature>
<organism evidence="2 3">
    <name type="scientific">Maudiozyma exigua</name>
    <name type="common">Yeast</name>
    <name type="synonym">Kazachstania exigua</name>
    <dbReference type="NCBI Taxonomy" id="34358"/>
    <lineage>
        <taxon>Eukaryota</taxon>
        <taxon>Fungi</taxon>
        <taxon>Dikarya</taxon>
        <taxon>Ascomycota</taxon>
        <taxon>Saccharomycotina</taxon>
        <taxon>Saccharomycetes</taxon>
        <taxon>Saccharomycetales</taxon>
        <taxon>Saccharomycetaceae</taxon>
        <taxon>Maudiozyma</taxon>
    </lineage>
</organism>
<dbReference type="AlphaFoldDB" id="A0A9P6W455"/>
<name>A0A9P6W455_MAUEX</name>
<evidence type="ECO:0000313" key="2">
    <source>
        <dbReference type="EMBL" id="KAG0664183.1"/>
    </source>
</evidence>
<accession>A0A9P6W455</accession>
<dbReference type="GO" id="GO:0005634">
    <property type="term" value="C:nucleus"/>
    <property type="evidence" value="ECO:0007669"/>
    <property type="project" value="TreeGrafter"/>
</dbReference>
<dbReference type="InterPro" id="IPR018818">
    <property type="entry name" value="Stb3"/>
</dbReference>
<dbReference type="GO" id="GO:0043565">
    <property type="term" value="F:sequence-specific DNA binding"/>
    <property type="evidence" value="ECO:0007669"/>
    <property type="project" value="TreeGrafter"/>
</dbReference>
<evidence type="ECO:0000313" key="3">
    <source>
        <dbReference type="Proteomes" id="UP000750334"/>
    </source>
</evidence>
<dbReference type="Pfam" id="PF10330">
    <property type="entry name" value="Stb3"/>
    <property type="match status" value="1"/>
</dbReference>
<keyword evidence="3" id="KW-1185">Reference proteome</keyword>
<feature type="region of interest" description="Disordered" evidence="1">
    <location>
        <begin position="385"/>
        <end position="411"/>
    </location>
</feature>
<dbReference type="OrthoDB" id="5391991at2759"/>
<protein>
    <submittedName>
        <fullName evidence="2">DNA-binding proteins Bright/BRCAA1/RBP1 and proteins containing BRIGHT domain</fullName>
    </submittedName>
</protein>
<dbReference type="EMBL" id="PUHR01000123">
    <property type="protein sequence ID" value="KAG0664183.1"/>
    <property type="molecule type" value="Genomic_DNA"/>
</dbReference>
<keyword evidence="2" id="KW-0238">DNA-binding</keyword>
<feature type="compositionally biased region" description="Low complexity" evidence="1">
    <location>
        <begin position="337"/>
        <end position="354"/>
    </location>
</feature>
<dbReference type="GO" id="GO:0000432">
    <property type="term" value="P:positive regulation of transcription from RNA polymerase II promoter by glucose"/>
    <property type="evidence" value="ECO:0007669"/>
    <property type="project" value="TreeGrafter"/>
</dbReference>
<reference evidence="2 3" key="1">
    <citation type="submission" date="2020-11" db="EMBL/GenBank/DDBJ databases">
        <title>Kefir isolates.</title>
        <authorList>
            <person name="Marcisauskas S."/>
            <person name="Kim Y."/>
            <person name="Blasche S."/>
        </authorList>
    </citation>
    <scope>NUCLEOTIDE SEQUENCE [LARGE SCALE GENOMIC DNA]</scope>
    <source>
        <strain evidence="2 3">OG2</strain>
    </source>
</reference>
<gene>
    <name evidence="2" type="primary">STB3_1</name>
    <name evidence="2" type="ORF">C6P45_000668</name>
</gene>
<comment type="caution">
    <text evidence="2">The sequence shown here is derived from an EMBL/GenBank/DDBJ whole genome shotgun (WGS) entry which is preliminary data.</text>
</comment>
<feature type="region of interest" description="Disordered" evidence="1">
    <location>
        <begin position="277"/>
        <end position="368"/>
    </location>
</feature>